<dbReference type="HOGENOM" id="CLU_854452_0_0_9"/>
<accession>C0EJ82</accession>
<dbReference type="AlphaFoldDB" id="C0EJ82"/>
<reference evidence="1 2" key="2">
    <citation type="submission" date="2009-02" db="EMBL/GenBank/DDBJ databases">
        <title>Draft genome sequence of Clostridium methylpentosum (DSM 5476).</title>
        <authorList>
            <person name="Sudarsanam P."/>
            <person name="Ley R."/>
            <person name="Guruge J."/>
            <person name="Turnbaugh P.J."/>
            <person name="Mahowald M."/>
            <person name="Liep D."/>
            <person name="Gordon J."/>
        </authorList>
    </citation>
    <scope>NUCLEOTIDE SEQUENCE [LARGE SCALE GENOMIC DNA]</scope>
    <source>
        <strain evidence="1 2">DSM 5476</strain>
    </source>
</reference>
<proteinExistence type="predicted"/>
<reference evidence="1 2" key="1">
    <citation type="submission" date="2009-01" db="EMBL/GenBank/DDBJ databases">
        <authorList>
            <person name="Fulton L."/>
            <person name="Clifton S."/>
            <person name="Fulton B."/>
            <person name="Xu J."/>
            <person name="Minx P."/>
            <person name="Pepin K.H."/>
            <person name="Johnson M."/>
            <person name="Bhonagiri V."/>
            <person name="Nash W.E."/>
            <person name="Mardis E.R."/>
            <person name="Wilson R.K."/>
        </authorList>
    </citation>
    <scope>NUCLEOTIDE SEQUENCE [LARGE SCALE GENOMIC DNA]</scope>
    <source>
        <strain evidence="1 2">DSM 5476</strain>
    </source>
</reference>
<dbReference type="Proteomes" id="UP000003340">
    <property type="component" value="Unassembled WGS sequence"/>
</dbReference>
<keyword evidence="2" id="KW-1185">Reference proteome</keyword>
<evidence type="ECO:0000313" key="2">
    <source>
        <dbReference type="Proteomes" id="UP000003340"/>
    </source>
</evidence>
<gene>
    <name evidence="1" type="ORF">CLOSTMETH_03935</name>
</gene>
<evidence type="ECO:0000313" key="1">
    <source>
        <dbReference type="EMBL" id="EEG28547.1"/>
    </source>
</evidence>
<dbReference type="EMBL" id="ACEC01000136">
    <property type="protein sequence ID" value="EEG28547.1"/>
    <property type="molecule type" value="Genomic_DNA"/>
</dbReference>
<comment type="caution">
    <text evidence="1">The sequence shown here is derived from an EMBL/GenBank/DDBJ whole genome shotgun (WGS) entry which is preliminary data.</text>
</comment>
<name>C0EJ82_9FIRM</name>
<protein>
    <submittedName>
        <fullName evidence="1">Uncharacterized protein</fullName>
    </submittedName>
</protein>
<organism evidence="1 2">
    <name type="scientific">[Clostridium] methylpentosum DSM 5476</name>
    <dbReference type="NCBI Taxonomy" id="537013"/>
    <lineage>
        <taxon>Bacteria</taxon>
        <taxon>Bacillati</taxon>
        <taxon>Bacillota</taxon>
        <taxon>Clostridia</taxon>
        <taxon>Eubacteriales</taxon>
        <taxon>Oscillospiraceae</taxon>
        <taxon>Oscillospiraceae incertae sedis</taxon>
    </lineage>
</organism>
<sequence length="325" mass="38376">MSEYVHEVVLQEYICEKISSMNLSVKYKTSEQYNIISARSNLDNTFWDLEGQLENGIWIPIEVEWISNNFLSHGHHKSKDFAKFISLNGVLLTLRKNRELERVQQISILDNLSEKAFKDDFKKWFKAKSNDYIDKTLDNYLIGNYSRKTPRILLYPLSKVAEINYFSNGSIYKKDNTGPSLLGFKEAGFNKNVFIRDIRPNDICIFLYNNGAKMPRNKFIHEIKNKNIAVHRLAGYKIKSRIIDRRERPGFIDINYWPDEIKDNVLRYPYVCIVEDEPFLMKNNLTFPYSDLFTETTWESFRSCMLHKEYREISALDFSIFISSI</sequence>